<proteinExistence type="predicted"/>
<dbReference type="Proteomes" id="UP000308600">
    <property type="component" value="Unassembled WGS sequence"/>
</dbReference>
<protein>
    <submittedName>
        <fullName evidence="1">Uncharacterized protein</fullName>
    </submittedName>
</protein>
<dbReference type="EMBL" id="ML208333">
    <property type="protein sequence ID" value="TFK69304.1"/>
    <property type="molecule type" value="Genomic_DNA"/>
</dbReference>
<gene>
    <name evidence="1" type="ORF">BDN72DRAFT_619183</name>
</gene>
<evidence type="ECO:0000313" key="2">
    <source>
        <dbReference type="Proteomes" id="UP000308600"/>
    </source>
</evidence>
<accession>A0ACD3AVK5</accession>
<keyword evidence="2" id="KW-1185">Reference proteome</keyword>
<sequence>MPQIEVIIDAENKPANLPTPEVIIEQCRIHSSAQRTAINTHGVRLILDDGIYYWVKFGRTITMDEAQTQNYVAGVLNCNPDATVRVPCVYLAFQWGRFGYMVMEYIHGKMCDDSDADLVAAAVQSLIDIKSPTLEPGPVGGGIIHHPFFIDRTASIRYDSVKQLEDHINGILCKTKRSERVRFKPEVASYGLRLCPADLNTANFMKDEGDRIVALDFGATCFLPPSFFALVLYNGDTNLTQLIAKKVKYPESTEVNAMLAASFALVPFGTNEIGVPHELKSRSR</sequence>
<name>A0ACD3AVK5_9AGAR</name>
<organism evidence="1 2">
    <name type="scientific">Pluteus cervinus</name>
    <dbReference type="NCBI Taxonomy" id="181527"/>
    <lineage>
        <taxon>Eukaryota</taxon>
        <taxon>Fungi</taxon>
        <taxon>Dikarya</taxon>
        <taxon>Basidiomycota</taxon>
        <taxon>Agaricomycotina</taxon>
        <taxon>Agaricomycetes</taxon>
        <taxon>Agaricomycetidae</taxon>
        <taxon>Agaricales</taxon>
        <taxon>Pluteineae</taxon>
        <taxon>Pluteaceae</taxon>
        <taxon>Pluteus</taxon>
    </lineage>
</organism>
<evidence type="ECO:0000313" key="1">
    <source>
        <dbReference type="EMBL" id="TFK69304.1"/>
    </source>
</evidence>
<reference evidence="1 2" key="1">
    <citation type="journal article" date="2019" name="Nat. Ecol. Evol.">
        <title>Megaphylogeny resolves global patterns of mushroom evolution.</title>
        <authorList>
            <person name="Varga T."/>
            <person name="Krizsan K."/>
            <person name="Foldi C."/>
            <person name="Dima B."/>
            <person name="Sanchez-Garcia M."/>
            <person name="Sanchez-Ramirez S."/>
            <person name="Szollosi G.J."/>
            <person name="Szarkandi J.G."/>
            <person name="Papp V."/>
            <person name="Albert L."/>
            <person name="Andreopoulos W."/>
            <person name="Angelini C."/>
            <person name="Antonin V."/>
            <person name="Barry K.W."/>
            <person name="Bougher N.L."/>
            <person name="Buchanan P."/>
            <person name="Buyck B."/>
            <person name="Bense V."/>
            <person name="Catcheside P."/>
            <person name="Chovatia M."/>
            <person name="Cooper J."/>
            <person name="Damon W."/>
            <person name="Desjardin D."/>
            <person name="Finy P."/>
            <person name="Geml J."/>
            <person name="Haridas S."/>
            <person name="Hughes K."/>
            <person name="Justo A."/>
            <person name="Karasinski D."/>
            <person name="Kautmanova I."/>
            <person name="Kiss B."/>
            <person name="Kocsube S."/>
            <person name="Kotiranta H."/>
            <person name="LaButti K.M."/>
            <person name="Lechner B.E."/>
            <person name="Liimatainen K."/>
            <person name="Lipzen A."/>
            <person name="Lukacs Z."/>
            <person name="Mihaltcheva S."/>
            <person name="Morgado L.N."/>
            <person name="Niskanen T."/>
            <person name="Noordeloos M.E."/>
            <person name="Ohm R.A."/>
            <person name="Ortiz-Santana B."/>
            <person name="Ovrebo C."/>
            <person name="Racz N."/>
            <person name="Riley R."/>
            <person name="Savchenko A."/>
            <person name="Shiryaev A."/>
            <person name="Soop K."/>
            <person name="Spirin V."/>
            <person name="Szebenyi C."/>
            <person name="Tomsovsky M."/>
            <person name="Tulloss R.E."/>
            <person name="Uehling J."/>
            <person name="Grigoriev I.V."/>
            <person name="Vagvolgyi C."/>
            <person name="Papp T."/>
            <person name="Martin F.M."/>
            <person name="Miettinen O."/>
            <person name="Hibbett D.S."/>
            <person name="Nagy L.G."/>
        </authorList>
    </citation>
    <scope>NUCLEOTIDE SEQUENCE [LARGE SCALE GENOMIC DNA]</scope>
    <source>
        <strain evidence="1 2">NL-1719</strain>
    </source>
</reference>